<reference evidence="1 2" key="1">
    <citation type="submission" date="2022-05" db="EMBL/GenBank/DDBJ databases">
        <authorList>
            <consortium name="Genoscope - CEA"/>
            <person name="William W."/>
        </authorList>
    </citation>
    <scope>NUCLEOTIDE SEQUENCE [LARGE SCALE GENOMIC DNA]</scope>
</reference>
<feature type="non-terminal residue" evidence="1">
    <location>
        <position position="1"/>
    </location>
</feature>
<organism evidence="1 2">
    <name type="scientific">Porites lobata</name>
    <dbReference type="NCBI Taxonomy" id="104759"/>
    <lineage>
        <taxon>Eukaryota</taxon>
        <taxon>Metazoa</taxon>
        <taxon>Cnidaria</taxon>
        <taxon>Anthozoa</taxon>
        <taxon>Hexacorallia</taxon>
        <taxon>Scleractinia</taxon>
        <taxon>Fungiina</taxon>
        <taxon>Poritidae</taxon>
        <taxon>Porites</taxon>
    </lineage>
</organism>
<proteinExistence type="predicted"/>
<evidence type="ECO:0000313" key="1">
    <source>
        <dbReference type="EMBL" id="CAH3109616.1"/>
    </source>
</evidence>
<keyword evidence="2" id="KW-1185">Reference proteome</keyword>
<comment type="caution">
    <text evidence="1">The sequence shown here is derived from an EMBL/GenBank/DDBJ whole genome shotgun (WGS) entry which is preliminary data.</text>
</comment>
<accession>A0ABN8NJY9</accession>
<gene>
    <name evidence="1" type="ORF">PLOB_00018747</name>
</gene>
<sequence length="100" mass="11369">IVLVCTHQRIAEVDDLVIEISNTSLERVNKFKHPGVLLVNTLSWFLEGPHRIYRLGILRLARKVLPKPTCQTLYNTIVLPLFEYRSPVWDSCGVGSKGLI</sequence>
<protein>
    <submittedName>
        <fullName evidence="1">Uncharacterized protein</fullName>
    </submittedName>
</protein>
<dbReference type="Proteomes" id="UP001159405">
    <property type="component" value="Unassembled WGS sequence"/>
</dbReference>
<evidence type="ECO:0000313" key="2">
    <source>
        <dbReference type="Proteomes" id="UP001159405"/>
    </source>
</evidence>
<dbReference type="EMBL" id="CALNXK010000022">
    <property type="protein sequence ID" value="CAH3109616.1"/>
    <property type="molecule type" value="Genomic_DNA"/>
</dbReference>
<name>A0ABN8NJY9_9CNID</name>